<evidence type="ECO:0000256" key="1">
    <source>
        <dbReference type="SAM" id="MobiDB-lite"/>
    </source>
</evidence>
<feature type="domain" description="LexA repressor DNA-binding" evidence="2">
    <location>
        <begin position="50"/>
        <end position="105"/>
    </location>
</feature>
<dbReference type="SUPFAM" id="SSF46785">
    <property type="entry name" value="Winged helix' DNA-binding domain"/>
    <property type="match status" value="1"/>
</dbReference>
<accession>A0ABV4SHM0</accession>
<dbReference type="InterPro" id="IPR036390">
    <property type="entry name" value="WH_DNA-bd_sf"/>
</dbReference>
<dbReference type="InterPro" id="IPR036388">
    <property type="entry name" value="WH-like_DNA-bd_sf"/>
</dbReference>
<evidence type="ECO:0000259" key="2">
    <source>
        <dbReference type="Pfam" id="PF01726"/>
    </source>
</evidence>
<reference evidence="3 4" key="1">
    <citation type="submission" date="2024-08" db="EMBL/GenBank/DDBJ databases">
        <title>Genome sequence of Streptomyces aureus CACIA-1.46HGO.</title>
        <authorList>
            <person name="Evangelista-Martinez Z."/>
        </authorList>
    </citation>
    <scope>NUCLEOTIDE SEQUENCE [LARGE SCALE GENOMIC DNA]</scope>
    <source>
        <strain evidence="3 4">CACIA-1.46HGO</strain>
    </source>
</reference>
<evidence type="ECO:0000313" key="4">
    <source>
        <dbReference type="Proteomes" id="UP001571476"/>
    </source>
</evidence>
<evidence type="ECO:0000313" key="3">
    <source>
        <dbReference type="EMBL" id="MFA3837930.1"/>
    </source>
</evidence>
<keyword evidence="4" id="KW-1185">Reference proteome</keyword>
<dbReference type="Pfam" id="PF01726">
    <property type="entry name" value="LexA_DNA_bind"/>
    <property type="match status" value="1"/>
</dbReference>
<feature type="region of interest" description="Disordered" evidence="1">
    <location>
        <begin position="109"/>
        <end position="136"/>
    </location>
</feature>
<proteinExistence type="predicted"/>
<dbReference type="Proteomes" id="UP001571476">
    <property type="component" value="Unassembled WGS sequence"/>
</dbReference>
<dbReference type="RefSeq" id="WP_372563237.1">
    <property type="nucleotide sequence ID" value="NZ_JBGOSP010000007.1"/>
</dbReference>
<dbReference type="Gene3D" id="1.10.10.10">
    <property type="entry name" value="Winged helix-like DNA-binding domain superfamily/Winged helix DNA-binding domain"/>
    <property type="match status" value="1"/>
</dbReference>
<gene>
    <name evidence="3" type="ORF">ACEG43_17455</name>
</gene>
<protein>
    <submittedName>
        <fullName evidence="3">LexA family protein</fullName>
    </submittedName>
</protein>
<comment type="caution">
    <text evidence="3">The sequence shown here is derived from an EMBL/GenBank/DDBJ whole genome shotgun (WGS) entry which is preliminary data.</text>
</comment>
<dbReference type="EMBL" id="JBGOSP010000007">
    <property type="protein sequence ID" value="MFA3837930.1"/>
    <property type="molecule type" value="Genomic_DNA"/>
</dbReference>
<sequence length="151" mass="16150">MAQVKRCLRQLVIRPYPESHPCHGPCADSPGRAERPAPRVRAFTSAGRPTARQEAVLRVIVDVIADTRGAPTVREIGQRVGLSSSGSVAYQLGCLEKLGVISRNGRHWRSSRLTGQRSARTGRHCRGNPAQGLSGVSSPVTLSLAIGARPP</sequence>
<dbReference type="InterPro" id="IPR006199">
    <property type="entry name" value="LexA_DNA-bd_dom"/>
</dbReference>
<name>A0ABV4SHM0_9ACTN</name>
<organism evidence="3 4">
    <name type="scientific">Streptomyces aureus</name>
    <dbReference type="NCBI Taxonomy" id="193461"/>
    <lineage>
        <taxon>Bacteria</taxon>
        <taxon>Bacillati</taxon>
        <taxon>Actinomycetota</taxon>
        <taxon>Actinomycetes</taxon>
        <taxon>Kitasatosporales</taxon>
        <taxon>Streptomycetaceae</taxon>
        <taxon>Streptomyces</taxon>
    </lineage>
</organism>